<dbReference type="GO" id="GO:0005886">
    <property type="term" value="C:plasma membrane"/>
    <property type="evidence" value="ECO:0000318"/>
    <property type="project" value="GO_Central"/>
</dbReference>
<dbReference type="PhylomeDB" id="E9I090"/>
<evidence type="ECO:0000256" key="11">
    <source>
        <dbReference type="SAM" id="Phobius"/>
    </source>
</evidence>
<protein>
    <submittedName>
        <fullName evidence="12">Uncharacterized protein</fullName>
    </submittedName>
</protein>
<dbReference type="FunFam" id="1.10.287.70:FF:000404">
    <property type="entry name" value="Uncharacterized protein"/>
    <property type="match status" value="1"/>
</dbReference>
<organism evidence="12 13">
    <name type="scientific">Daphnia pulex</name>
    <name type="common">Water flea</name>
    <dbReference type="NCBI Taxonomy" id="6669"/>
    <lineage>
        <taxon>Eukaryota</taxon>
        <taxon>Metazoa</taxon>
        <taxon>Ecdysozoa</taxon>
        <taxon>Arthropoda</taxon>
        <taxon>Crustacea</taxon>
        <taxon>Branchiopoda</taxon>
        <taxon>Diplostraca</taxon>
        <taxon>Cladocera</taxon>
        <taxon>Anomopoda</taxon>
        <taxon>Daphniidae</taxon>
        <taxon>Daphnia</taxon>
    </lineage>
</organism>
<dbReference type="SUPFAM" id="SSF81324">
    <property type="entry name" value="Voltage-gated potassium channels"/>
    <property type="match status" value="1"/>
</dbReference>
<feature type="transmembrane region" description="Helical" evidence="11">
    <location>
        <begin position="21"/>
        <end position="42"/>
    </location>
</feature>
<dbReference type="OrthoDB" id="297496at2759"/>
<evidence type="ECO:0000256" key="8">
    <source>
        <dbReference type="ARBA" id="ARBA00023065"/>
    </source>
</evidence>
<evidence type="ECO:0000256" key="2">
    <source>
        <dbReference type="ARBA" id="ARBA00006513"/>
    </source>
</evidence>
<comment type="subcellular location">
    <subcellularLocation>
        <location evidence="1">Cell membrane</location>
        <topology evidence="1">Multi-pass membrane protein</topology>
    </subcellularLocation>
</comment>
<evidence type="ECO:0000256" key="6">
    <source>
        <dbReference type="ARBA" id="ARBA00022781"/>
    </source>
</evidence>
<dbReference type="PANTHER" id="PTHR11003">
    <property type="entry name" value="POTASSIUM CHANNEL, SUBFAMILY K"/>
    <property type="match status" value="1"/>
</dbReference>
<evidence type="ECO:0000256" key="7">
    <source>
        <dbReference type="ARBA" id="ARBA00022989"/>
    </source>
</evidence>
<dbReference type="Proteomes" id="UP000000305">
    <property type="component" value="Unassembled WGS sequence"/>
</dbReference>
<keyword evidence="9 11" id="KW-0472">Membrane</keyword>
<dbReference type="eggNOG" id="KOG1418">
    <property type="taxonomic scope" value="Eukaryota"/>
</dbReference>
<keyword evidence="8" id="KW-0406">Ion transport</keyword>
<dbReference type="GO" id="GO:0015271">
    <property type="term" value="F:outward rectifier potassium channel activity"/>
    <property type="evidence" value="ECO:0000318"/>
    <property type="project" value="GO_Central"/>
</dbReference>
<dbReference type="Pfam" id="PF03189">
    <property type="entry name" value="Otopetrin"/>
    <property type="match status" value="1"/>
</dbReference>
<evidence type="ECO:0000256" key="3">
    <source>
        <dbReference type="ARBA" id="ARBA00022448"/>
    </source>
</evidence>
<keyword evidence="4" id="KW-1003">Cell membrane</keyword>
<evidence type="ECO:0000256" key="9">
    <source>
        <dbReference type="ARBA" id="ARBA00023136"/>
    </source>
</evidence>
<gene>
    <name evidence="12" type="ORF">DAPPUDRAFT_336744</name>
</gene>
<keyword evidence="10" id="KW-0407">Ion channel</keyword>
<dbReference type="InParanoid" id="E9I090"/>
<dbReference type="KEGG" id="dpx:DAPPUDRAFT_336744"/>
<evidence type="ECO:0000256" key="4">
    <source>
        <dbReference type="ARBA" id="ARBA00022475"/>
    </source>
</evidence>
<keyword evidence="7 11" id="KW-1133">Transmembrane helix</keyword>
<evidence type="ECO:0000313" key="13">
    <source>
        <dbReference type="Proteomes" id="UP000000305"/>
    </source>
</evidence>
<evidence type="ECO:0000256" key="5">
    <source>
        <dbReference type="ARBA" id="ARBA00022692"/>
    </source>
</evidence>
<name>E9I090_DAPPU</name>
<dbReference type="GO" id="GO:0022841">
    <property type="term" value="F:potassium ion leak channel activity"/>
    <property type="evidence" value="ECO:0000318"/>
    <property type="project" value="GO_Central"/>
</dbReference>
<proteinExistence type="inferred from homology"/>
<dbReference type="Gene3D" id="1.10.287.70">
    <property type="match status" value="1"/>
</dbReference>
<dbReference type="PANTHER" id="PTHR11003:SF352">
    <property type="entry name" value="BCDNA.GH04802-RELATED"/>
    <property type="match status" value="1"/>
</dbReference>
<reference evidence="12 13" key="1">
    <citation type="journal article" date="2011" name="Science">
        <title>The ecoresponsive genome of Daphnia pulex.</title>
        <authorList>
            <person name="Colbourne J.K."/>
            <person name="Pfrender M.E."/>
            <person name="Gilbert D."/>
            <person name="Thomas W.K."/>
            <person name="Tucker A."/>
            <person name="Oakley T.H."/>
            <person name="Tokishita S."/>
            <person name="Aerts A."/>
            <person name="Arnold G.J."/>
            <person name="Basu M.K."/>
            <person name="Bauer D.J."/>
            <person name="Caceres C.E."/>
            <person name="Carmel L."/>
            <person name="Casola C."/>
            <person name="Choi J.H."/>
            <person name="Detter J.C."/>
            <person name="Dong Q."/>
            <person name="Dusheyko S."/>
            <person name="Eads B.D."/>
            <person name="Frohlich T."/>
            <person name="Geiler-Samerotte K.A."/>
            <person name="Gerlach D."/>
            <person name="Hatcher P."/>
            <person name="Jogdeo S."/>
            <person name="Krijgsveld J."/>
            <person name="Kriventseva E.V."/>
            <person name="Kultz D."/>
            <person name="Laforsch C."/>
            <person name="Lindquist E."/>
            <person name="Lopez J."/>
            <person name="Manak J.R."/>
            <person name="Muller J."/>
            <person name="Pangilinan J."/>
            <person name="Patwardhan R.P."/>
            <person name="Pitluck S."/>
            <person name="Pritham E.J."/>
            <person name="Rechtsteiner A."/>
            <person name="Rho M."/>
            <person name="Rogozin I.B."/>
            <person name="Sakarya O."/>
            <person name="Salamov A."/>
            <person name="Schaack S."/>
            <person name="Shapiro H."/>
            <person name="Shiga Y."/>
            <person name="Skalitzky C."/>
            <person name="Smith Z."/>
            <person name="Souvorov A."/>
            <person name="Sung W."/>
            <person name="Tang Z."/>
            <person name="Tsuchiya D."/>
            <person name="Tu H."/>
            <person name="Vos H."/>
            <person name="Wang M."/>
            <person name="Wolf Y.I."/>
            <person name="Yamagata H."/>
            <person name="Yamada T."/>
            <person name="Ye Y."/>
            <person name="Shaw J.R."/>
            <person name="Andrews J."/>
            <person name="Crease T.J."/>
            <person name="Tang H."/>
            <person name="Lucas S.M."/>
            <person name="Robertson H.M."/>
            <person name="Bork P."/>
            <person name="Koonin E.V."/>
            <person name="Zdobnov E.M."/>
            <person name="Grigoriev I.V."/>
            <person name="Lynch M."/>
            <person name="Boore J.L."/>
        </authorList>
    </citation>
    <scope>NUCLEOTIDE SEQUENCE [LARGE SCALE GENOMIC DNA]</scope>
</reference>
<dbReference type="OMA" id="GNESTHH"/>
<dbReference type="GO" id="GO:0071805">
    <property type="term" value="P:potassium ion transmembrane transport"/>
    <property type="evidence" value="ECO:0000318"/>
    <property type="project" value="GO_Central"/>
</dbReference>
<evidence type="ECO:0000256" key="10">
    <source>
        <dbReference type="ARBA" id="ARBA00023303"/>
    </source>
</evidence>
<feature type="transmembrane region" description="Helical" evidence="11">
    <location>
        <begin position="131"/>
        <end position="156"/>
    </location>
</feature>
<dbReference type="GO" id="GO:0015252">
    <property type="term" value="F:proton channel activity"/>
    <property type="evidence" value="ECO:0007669"/>
    <property type="project" value="InterPro"/>
</dbReference>
<accession>E9I090</accession>
<evidence type="ECO:0000313" key="12">
    <source>
        <dbReference type="EMBL" id="EFX62590.1"/>
    </source>
</evidence>
<dbReference type="AlphaFoldDB" id="E9I090"/>
<dbReference type="InterPro" id="IPR004878">
    <property type="entry name" value="Otopetrin"/>
</dbReference>
<keyword evidence="6" id="KW-0375">Hydrogen ion transport</keyword>
<evidence type="ECO:0000256" key="1">
    <source>
        <dbReference type="ARBA" id="ARBA00004651"/>
    </source>
</evidence>
<keyword evidence="3" id="KW-0813">Transport</keyword>
<comment type="similarity">
    <text evidence="2">Belongs to the otopetrin family.</text>
</comment>
<dbReference type="HOGENOM" id="CLU_1397633_0_0_1"/>
<sequence>MGSSRLRQSSLEERYRKCLRISLTFLFSQVGLIGSVVAYSAAGAVLFEWLEADQEIEPRRKILQIRLDCLDDLNRLNRQQFDNNSDELWAIKAGALLKAFETQVVKATKVEGYDGKEVDDAERQWSVSGSLLYSIIVITTIGHCTLLIVSIIAMAIGAYRARHLYFHSEHMEELGSILLRISALGIFHSATRHFR</sequence>
<keyword evidence="13" id="KW-1185">Reference proteome</keyword>
<dbReference type="InterPro" id="IPR003280">
    <property type="entry name" value="2pore_dom_K_chnl"/>
</dbReference>
<keyword evidence="5 11" id="KW-0812">Transmembrane</keyword>
<dbReference type="EMBL" id="GL733495">
    <property type="protein sequence ID" value="EFX62590.1"/>
    <property type="molecule type" value="Genomic_DNA"/>
</dbReference>